<comment type="caution">
    <text evidence="2">The sequence shown here is derived from an EMBL/GenBank/DDBJ whole genome shotgun (WGS) entry which is preliminary data.</text>
</comment>
<sequence length="291" mass="30780">MAGPSKVQPTRQTWLVGDSDSASNRHKRFAITFGQPHYQADFACATPQRTPSRSSAALAMKGDRRWIAEGLPTPLVPFECVGCGRMASAHPRGAAAELCGCCRQREAPERGPGGADAAANLRWQASLHAKEPRPVPTSGKAPERERCARCGALQPHRCALVGLEAQFDSPEDRRRVGFVDRGVRRHQPEHRSAYHPGGWTSSGWPGAPPRTPWAAPRLPTPFSSRPPSAPPSAAASAASGTAAGSTPSGAEPPASAPREPCAPAPGSPAPSQRLLRWEERRRAAVSRAGAG</sequence>
<feature type="compositionally biased region" description="Low complexity" evidence="1">
    <location>
        <begin position="220"/>
        <end position="249"/>
    </location>
</feature>
<reference evidence="2" key="1">
    <citation type="submission" date="2023-10" db="EMBL/GenBank/DDBJ databases">
        <authorList>
            <person name="Chen Y."/>
            <person name="Shah S."/>
            <person name="Dougan E. K."/>
            <person name="Thang M."/>
            <person name="Chan C."/>
        </authorList>
    </citation>
    <scope>NUCLEOTIDE SEQUENCE [LARGE SCALE GENOMIC DNA]</scope>
</reference>
<evidence type="ECO:0000313" key="2">
    <source>
        <dbReference type="EMBL" id="CAK0803920.1"/>
    </source>
</evidence>
<dbReference type="Proteomes" id="UP001189429">
    <property type="component" value="Unassembled WGS sequence"/>
</dbReference>
<feature type="region of interest" description="Disordered" evidence="1">
    <location>
        <begin position="1"/>
        <end position="22"/>
    </location>
</feature>
<keyword evidence="3" id="KW-1185">Reference proteome</keyword>
<dbReference type="EMBL" id="CAUYUJ010003113">
    <property type="protein sequence ID" value="CAK0803920.1"/>
    <property type="molecule type" value="Genomic_DNA"/>
</dbReference>
<accession>A0ABN9QE23</accession>
<evidence type="ECO:0000256" key="1">
    <source>
        <dbReference type="SAM" id="MobiDB-lite"/>
    </source>
</evidence>
<proteinExistence type="predicted"/>
<organism evidence="2 3">
    <name type="scientific">Prorocentrum cordatum</name>
    <dbReference type="NCBI Taxonomy" id="2364126"/>
    <lineage>
        <taxon>Eukaryota</taxon>
        <taxon>Sar</taxon>
        <taxon>Alveolata</taxon>
        <taxon>Dinophyceae</taxon>
        <taxon>Prorocentrales</taxon>
        <taxon>Prorocentraceae</taxon>
        <taxon>Prorocentrum</taxon>
    </lineage>
</organism>
<protein>
    <submittedName>
        <fullName evidence="2">Uncharacterized protein</fullName>
    </submittedName>
</protein>
<gene>
    <name evidence="2" type="ORF">PCOR1329_LOCUS10883</name>
</gene>
<feature type="region of interest" description="Disordered" evidence="1">
    <location>
        <begin position="179"/>
        <end position="291"/>
    </location>
</feature>
<evidence type="ECO:0000313" key="3">
    <source>
        <dbReference type="Proteomes" id="UP001189429"/>
    </source>
</evidence>
<name>A0ABN9QE23_9DINO</name>